<dbReference type="Proteomes" id="UP000515203">
    <property type="component" value="Unplaced"/>
</dbReference>
<comment type="subcellular location">
    <subcellularLocation>
        <location evidence="1">Membrane</location>
    </subcellularLocation>
</comment>
<reference evidence="9" key="1">
    <citation type="submission" date="2025-08" db="UniProtKB">
        <authorList>
            <consortium name="RefSeq"/>
        </authorList>
    </citation>
    <scope>IDENTIFICATION</scope>
</reference>
<dbReference type="InParanoid" id="A0A6P3FG50"/>
<dbReference type="PANTHER" id="PTHR17613:SF10">
    <property type="entry name" value="TESTIS-SPECIFIC PROTEIN TEX28"/>
    <property type="match status" value="1"/>
</dbReference>
<evidence type="ECO:0000256" key="2">
    <source>
        <dbReference type="ARBA" id="ARBA00008108"/>
    </source>
</evidence>
<gene>
    <name evidence="9" type="primary">Tex28</name>
</gene>
<accession>A0A6P3FG50</accession>
<dbReference type="GeneID" id="101569969"/>
<dbReference type="RefSeq" id="XP_004645198.1">
    <property type="nucleotide sequence ID" value="XM_004645141.2"/>
</dbReference>
<evidence type="ECO:0000256" key="6">
    <source>
        <dbReference type="ARBA" id="ARBA00023136"/>
    </source>
</evidence>
<evidence type="ECO:0000256" key="4">
    <source>
        <dbReference type="ARBA" id="ARBA00022989"/>
    </source>
</evidence>
<evidence type="ECO:0000313" key="9">
    <source>
        <dbReference type="RefSeq" id="XP_004645198.1"/>
    </source>
</evidence>
<dbReference type="OrthoDB" id="9047689at2759"/>
<dbReference type="CTD" id="1527"/>
<sequence length="175" mass="20069">MHCKHTLVEEQVDGHLQRHRDEIYRFQQGLTYVEEKMAYLSYERAKETWEVMETFKSRLATLEALQQAVQVEVTARLWSQPGELLLRFMSLLLVLACAVLACVSTVCSCPLPWANRRLRMCTMLVLLVLGALAWQKLHTTATADWQVWIPSRWRLDAKNTRPLSGGPHGARVPPA</sequence>
<dbReference type="AlphaFoldDB" id="A0A6P3FG50"/>
<keyword evidence="8" id="KW-1185">Reference proteome</keyword>
<keyword evidence="5" id="KW-0175">Coiled coil</keyword>
<evidence type="ECO:0000256" key="1">
    <source>
        <dbReference type="ARBA" id="ARBA00004370"/>
    </source>
</evidence>
<organism evidence="8 9">
    <name type="scientific">Octodon degus</name>
    <name type="common">Degu</name>
    <name type="synonym">Sciurus degus</name>
    <dbReference type="NCBI Taxonomy" id="10160"/>
    <lineage>
        <taxon>Eukaryota</taxon>
        <taxon>Metazoa</taxon>
        <taxon>Chordata</taxon>
        <taxon>Craniata</taxon>
        <taxon>Vertebrata</taxon>
        <taxon>Euteleostomi</taxon>
        <taxon>Mammalia</taxon>
        <taxon>Eutheria</taxon>
        <taxon>Euarchontoglires</taxon>
        <taxon>Glires</taxon>
        <taxon>Rodentia</taxon>
        <taxon>Hystricomorpha</taxon>
        <taxon>Octodontidae</taxon>
        <taxon>Octodon</taxon>
    </lineage>
</organism>
<dbReference type="GO" id="GO:0016020">
    <property type="term" value="C:membrane"/>
    <property type="evidence" value="ECO:0007669"/>
    <property type="project" value="UniProtKB-SubCell"/>
</dbReference>
<evidence type="ECO:0000256" key="3">
    <source>
        <dbReference type="ARBA" id="ARBA00022692"/>
    </source>
</evidence>
<dbReference type="PANTHER" id="PTHR17613">
    <property type="entry name" value="CEREBRAL PROTEIN-11-RELATED"/>
    <property type="match status" value="1"/>
</dbReference>
<dbReference type="Pfam" id="PF10267">
    <property type="entry name" value="Tmemb_cc2"/>
    <property type="match status" value="1"/>
</dbReference>
<protein>
    <submittedName>
        <fullName evidence="9">Testis-specific protein TEX28</fullName>
    </submittedName>
</protein>
<feature type="transmembrane region" description="Helical" evidence="7">
    <location>
        <begin position="84"/>
        <end position="106"/>
    </location>
</feature>
<evidence type="ECO:0000313" key="8">
    <source>
        <dbReference type="Proteomes" id="UP000515203"/>
    </source>
</evidence>
<evidence type="ECO:0000256" key="5">
    <source>
        <dbReference type="ARBA" id="ARBA00023054"/>
    </source>
</evidence>
<dbReference type="InterPro" id="IPR019394">
    <property type="entry name" value="TEX28/TMCC"/>
</dbReference>
<proteinExistence type="inferred from homology"/>
<keyword evidence="3 7" id="KW-0812">Transmembrane</keyword>
<name>A0A6P3FG50_OCTDE</name>
<evidence type="ECO:0000256" key="7">
    <source>
        <dbReference type="SAM" id="Phobius"/>
    </source>
</evidence>
<keyword evidence="4 7" id="KW-1133">Transmembrane helix</keyword>
<keyword evidence="6 7" id="KW-0472">Membrane</keyword>
<comment type="similarity">
    <text evidence="2">Belongs to the TEX28 family.</text>
</comment>
<dbReference type="GO" id="GO:0012505">
    <property type="term" value="C:endomembrane system"/>
    <property type="evidence" value="ECO:0007669"/>
    <property type="project" value="TreeGrafter"/>
</dbReference>